<dbReference type="AlphaFoldDB" id="A0A1F4S6D3"/>
<name>A0A1F4S6D3_UNCSA</name>
<comment type="caution">
    <text evidence="2">The sequence shown here is derived from an EMBL/GenBank/DDBJ whole genome shotgun (WGS) entry which is preliminary data.</text>
</comment>
<gene>
    <name evidence="2" type="ORF">A2290_06955</name>
</gene>
<keyword evidence="1" id="KW-0732">Signal</keyword>
<organism evidence="2 3">
    <name type="scientific">candidate division WOR-1 bacterium RIFOXYB2_FULL_36_35</name>
    <dbReference type="NCBI Taxonomy" id="1802578"/>
    <lineage>
        <taxon>Bacteria</taxon>
        <taxon>Bacillati</taxon>
        <taxon>Saganbacteria</taxon>
    </lineage>
</organism>
<dbReference type="Proteomes" id="UP000177905">
    <property type="component" value="Unassembled WGS sequence"/>
</dbReference>
<proteinExistence type="predicted"/>
<feature type="signal peptide" evidence="1">
    <location>
        <begin position="1"/>
        <end position="21"/>
    </location>
</feature>
<evidence type="ECO:0000256" key="1">
    <source>
        <dbReference type="SAM" id="SignalP"/>
    </source>
</evidence>
<evidence type="ECO:0000313" key="2">
    <source>
        <dbReference type="EMBL" id="OGC15970.1"/>
    </source>
</evidence>
<dbReference type="EMBL" id="MEUA01000016">
    <property type="protein sequence ID" value="OGC15970.1"/>
    <property type="molecule type" value="Genomic_DNA"/>
</dbReference>
<accession>A0A1F4S6D3</accession>
<reference evidence="2 3" key="1">
    <citation type="journal article" date="2016" name="Nat. Commun.">
        <title>Thousands of microbial genomes shed light on interconnected biogeochemical processes in an aquifer system.</title>
        <authorList>
            <person name="Anantharaman K."/>
            <person name="Brown C.T."/>
            <person name="Hug L.A."/>
            <person name="Sharon I."/>
            <person name="Castelle C.J."/>
            <person name="Probst A.J."/>
            <person name="Thomas B.C."/>
            <person name="Singh A."/>
            <person name="Wilkins M.J."/>
            <person name="Karaoz U."/>
            <person name="Brodie E.L."/>
            <person name="Williams K.H."/>
            <person name="Hubbard S.S."/>
            <person name="Banfield J.F."/>
        </authorList>
    </citation>
    <scope>NUCLEOTIDE SEQUENCE [LARGE SCALE GENOMIC DNA]</scope>
</reference>
<feature type="chain" id="PRO_5009514388" description="Outer membrane protein beta-barrel domain-containing protein" evidence="1">
    <location>
        <begin position="22"/>
        <end position="161"/>
    </location>
</feature>
<evidence type="ECO:0008006" key="4">
    <source>
        <dbReference type="Google" id="ProtNLM"/>
    </source>
</evidence>
<sequence>MKRLVALVLMLGLLMASSSFAAISGIGSLGGTPFLRLEFGSGKALDLGATYTDNTAGGAANTTLGALVRFSSVFMPVGNSVDVYWGLSANITSRNNAGVTTTPITVSGFLGAESMLSSNVGVFGDLNLINFTSTSAGGTSTSTYSLLTASTIATLGIVLYL</sequence>
<protein>
    <recommendedName>
        <fullName evidence="4">Outer membrane protein beta-barrel domain-containing protein</fullName>
    </recommendedName>
</protein>
<evidence type="ECO:0000313" key="3">
    <source>
        <dbReference type="Proteomes" id="UP000177905"/>
    </source>
</evidence>